<organism evidence="2 3">
    <name type="scientific">Actinomyces bovis</name>
    <dbReference type="NCBI Taxonomy" id="1658"/>
    <lineage>
        <taxon>Bacteria</taxon>
        <taxon>Bacillati</taxon>
        <taxon>Actinomycetota</taxon>
        <taxon>Actinomycetes</taxon>
        <taxon>Actinomycetales</taxon>
        <taxon>Actinomycetaceae</taxon>
        <taxon>Actinomyces</taxon>
    </lineage>
</organism>
<dbReference type="Proteomes" id="UP000250006">
    <property type="component" value="Unassembled WGS sequence"/>
</dbReference>
<dbReference type="Pfam" id="PF01402">
    <property type="entry name" value="RHH_1"/>
    <property type="match status" value="1"/>
</dbReference>
<comment type="caution">
    <text evidence="2">The sequence shown here is derived from an EMBL/GenBank/DDBJ whole genome shotgun (WGS) entry which is preliminary data.</text>
</comment>
<reference evidence="2 3" key="1">
    <citation type="submission" date="2018-06" db="EMBL/GenBank/DDBJ databases">
        <authorList>
            <consortium name="Pathogen Informatics"/>
            <person name="Doyle S."/>
        </authorList>
    </citation>
    <scope>NUCLEOTIDE SEQUENCE [LARGE SCALE GENOMIC DNA]</scope>
    <source>
        <strain evidence="2 3">NCTC11535</strain>
    </source>
</reference>
<protein>
    <recommendedName>
        <fullName evidence="1">Ribbon-helix-helix protein CopG domain-containing protein</fullName>
    </recommendedName>
</protein>
<dbReference type="SUPFAM" id="SSF47598">
    <property type="entry name" value="Ribbon-helix-helix"/>
    <property type="match status" value="1"/>
</dbReference>
<keyword evidence="3" id="KW-1185">Reference proteome</keyword>
<sequence>MTTSNVFTDAEQAYYDQLDEDVTAGRVQRLGHVHHRDGSRISDEELDVILGGRPNLGAARATGKGRSPRRQVRLPEATSDALDAYAAAHGTTPSAVMREALEAYLTRHATPAA</sequence>
<dbReference type="InterPro" id="IPR010985">
    <property type="entry name" value="Ribbon_hlx_hlx"/>
</dbReference>
<name>A0ABY1VR02_9ACTO</name>
<proteinExistence type="predicted"/>
<dbReference type="RefSeq" id="WP_111836453.1">
    <property type="nucleotide sequence ID" value="NZ_UAPQ01000007.1"/>
</dbReference>
<feature type="domain" description="Ribbon-helix-helix protein CopG" evidence="1">
    <location>
        <begin position="71"/>
        <end position="107"/>
    </location>
</feature>
<evidence type="ECO:0000259" key="1">
    <source>
        <dbReference type="Pfam" id="PF01402"/>
    </source>
</evidence>
<accession>A0ABY1VR02</accession>
<gene>
    <name evidence="2" type="ORF">NCTC11535_01152</name>
</gene>
<evidence type="ECO:0000313" key="3">
    <source>
        <dbReference type="Proteomes" id="UP000250006"/>
    </source>
</evidence>
<dbReference type="CDD" id="cd21631">
    <property type="entry name" value="RHH_CopG_NikR-like"/>
    <property type="match status" value="1"/>
</dbReference>
<dbReference type="Gene3D" id="3.30.559.30">
    <property type="entry name" value="Nonribosomal peptide synthetase, condensation domain"/>
    <property type="match status" value="1"/>
</dbReference>
<dbReference type="InterPro" id="IPR002145">
    <property type="entry name" value="CopG"/>
</dbReference>
<evidence type="ECO:0000313" key="2">
    <source>
        <dbReference type="EMBL" id="SPT53488.1"/>
    </source>
</evidence>
<dbReference type="EMBL" id="UAPQ01000007">
    <property type="protein sequence ID" value="SPT53488.1"/>
    <property type="molecule type" value="Genomic_DNA"/>
</dbReference>